<keyword evidence="1" id="KW-0812">Transmembrane</keyword>
<proteinExistence type="predicted"/>
<feature type="transmembrane region" description="Helical" evidence="1">
    <location>
        <begin position="79"/>
        <end position="100"/>
    </location>
</feature>
<dbReference type="EMBL" id="BJND01000024">
    <property type="protein sequence ID" value="GEC05909.1"/>
    <property type="molecule type" value="Genomic_DNA"/>
</dbReference>
<dbReference type="PROSITE" id="PS51257">
    <property type="entry name" value="PROKAR_LIPOPROTEIN"/>
    <property type="match status" value="1"/>
</dbReference>
<keyword evidence="1" id="KW-0472">Membrane</keyword>
<reference evidence="2 3" key="1">
    <citation type="submission" date="2019-06" db="EMBL/GenBank/DDBJ databases">
        <title>Whole genome shotgun sequence of Streptomyces spinoverrucosus NBRC 14228.</title>
        <authorList>
            <person name="Hosoyama A."/>
            <person name="Uohara A."/>
            <person name="Ohji S."/>
            <person name="Ichikawa N."/>
        </authorList>
    </citation>
    <scope>NUCLEOTIDE SEQUENCE [LARGE SCALE GENOMIC DNA]</scope>
    <source>
        <strain evidence="2 3">NBRC 14228</strain>
    </source>
</reference>
<sequence length="308" mass="32432">MTQTKKAGPAIAHLAAVWLFGCVLTGVQFQAVLIALFAGGTAPLAVVVGGGVAALAVPALAGLGTAARTIVPLTRRRRGLWAWAVCVHALGTIGAFGVVVVNFQVNRLENGLLLYPAGGICYALAAALLLPDTRVKLGALGAAAALAVGGSYAAWDATRPPTLDEWLTANDVDRALLRIGDPPPGYTLRVLGASEDGFGADYKRPHSDGLHLAVARTGYDTRRADARGCPVPFGEPIHCTDDGGGRQLVTYEGGYEHQELRLRRDGLTYTVTLQGTDNDLTAARHILSTLRPATDGELDRLRELPMRQ</sequence>
<keyword evidence="1" id="KW-1133">Transmembrane helix</keyword>
<gene>
    <name evidence="2" type="ORF">SSP24_35640</name>
</gene>
<accession>A0A4Y3VK08</accession>
<feature type="transmembrane region" description="Helical" evidence="1">
    <location>
        <begin position="112"/>
        <end position="130"/>
    </location>
</feature>
<feature type="transmembrane region" description="Helical" evidence="1">
    <location>
        <begin position="137"/>
        <end position="155"/>
    </location>
</feature>
<organism evidence="2 3">
    <name type="scientific">Streptomyces spinoverrucosus</name>
    <dbReference type="NCBI Taxonomy" id="284043"/>
    <lineage>
        <taxon>Bacteria</taxon>
        <taxon>Bacillati</taxon>
        <taxon>Actinomycetota</taxon>
        <taxon>Actinomycetes</taxon>
        <taxon>Kitasatosporales</taxon>
        <taxon>Streptomycetaceae</taxon>
        <taxon>Streptomyces</taxon>
    </lineage>
</organism>
<evidence type="ECO:0000313" key="2">
    <source>
        <dbReference type="EMBL" id="GEC05909.1"/>
    </source>
</evidence>
<comment type="caution">
    <text evidence="2">The sequence shown here is derived from an EMBL/GenBank/DDBJ whole genome shotgun (WGS) entry which is preliminary data.</text>
</comment>
<dbReference type="RefSeq" id="WP_141310542.1">
    <property type="nucleotide sequence ID" value="NZ_BJND01000024.1"/>
</dbReference>
<keyword evidence="3" id="KW-1185">Reference proteome</keyword>
<evidence type="ECO:0000313" key="3">
    <source>
        <dbReference type="Proteomes" id="UP000317881"/>
    </source>
</evidence>
<dbReference type="Proteomes" id="UP000317881">
    <property type="component" value="Unassembled WGS sequence"/>
</dbReference>
<feature type="transmembrane region" description="Helical" evidence="1">
    <location>
        <begin position="44"/>
        <end position="67"/>
    </location>
</feature>
<dbReference type="AlphaFoldDB" id="A0A4Y3VK08"/>
<feature type="transmembrane region" description="Helical" evidence="1">
    <location>
        <begin position="12"/>
        <end position="38"/>
    </location>
</feature>
<name>A0A4Y3VK08_9ACTN</name>
<dbReference type="OrthoDB" id="4101253at2"/>
<protein>
    <submittedName>
        <fullName evidence="2">Uncharacterized protein</fullName>
    </submittedName>
</protein>
<evidence type="ECO:0000256" key="1">
    <source>
        <dbReference type="SAM" id="Phobius"/>
    </source>
</evidence>